<feature type="region of interest" description="Disordered" evidence="1">
    <location>
        <begin position="1"/>
        <end position="38"/>
    </location>
</feature>
<dbReference type="Proteomes" id="UP001329825">
    <property type="component" value="Chromosome 11"/>
</dbReference>
<dbReference type="GeneID" id="87959972"/>
<feature type="compositionally biased region" description="Basic and acidic residues" evidence="1">
    <location>
        <begin position="149"/>
        <end position="167"/>
    </location>
</feature>
<proteinExistence type="predicted"/>
<name>A0ABZ1DAM9_9TREE</name>
<feature type="region of interest" description="Disordered" evidence="1">
    <location>
        <begin position="132"/>
        <end position="167"/>
    </location>
</feature>
<evidence type="ECO:0000313" key="2">
    <source>
        <dbReference type="EMBL" id="WRT70843.1"/>
    </source>
</evidence>
<protein>
    <submittedName>
        <fullName evidence="2">Uncharacterized protein</fullName>
    </submittedName>
</protein>
<feature type="compositionally biased region" description="Polar residues" evidence="1">
    <location>
        <begin position="132"/>
        <end position="148"/>
    </location>
</feature>
<evidence type="ECO:0000313" key="3">
    <source>
        <dbReference type="Proteomes" id="UP001329825"/>
    </source>
</evidence>
<feature type="compositionally biased region" description="Basic and acidic residues" evidence="1">
    <location>
        <begin position="1"/>
        <end position="21"/>
    </location>
</feature>
<keyword evidence="3" id="KW-1185">Reference proteome</keyword>
<gene>
    <name evidence="2" type="ORF">IL334_007842</name>
</gene>
<sequence>MFSRNPDDSPDHHEQSEVNHDSKKKCYTQSTNWGNQGQDVTIAHDPTYLSATLQKVNASLYRGRAVTTSNFSKDLGIEQRLESEVEYVDIHMRAIKATGSDLDKEFEHKASTSSTSIPSFGVETANISLARQLRQPTPEQKSSVPQSVEQRRSKMTERQERQTKRMQSELLTIRQAASILMSM</sequence>
<dbReference type="RefSeq" id="XP_062795582.1">
    <property type="nucleotide sequence ID" value="XM_062939531.1"/>
</dbReference>
<reference evidence="2 3" key="1">
    <citation type="submission" date="2024-01" db="EMBL/GenBank/DDBJ databases">
        <title>Comparative genomics of Cryptococcus and Kwoniella reveals pathogenesis evolution and contrasting modes of karyotype evolution via chromosome fusion or intercentromeric recombination.</title>
        <authorList>
            <person name="Coelho M.A."/>
            <person name="David-Palma M."/>
            <person name="Shea T."/>
            <person name="Bowers K."/>
            <person name="McGinley-Smith S."/>
            <person name="Mohammad A.W."/>
            <person name="Gnirke A."/>
            <person name="Yurkov A.M."/>
            <person name="Nowrousian M."/>
            <person name="Sun S."/>
            <person name="Cuomo C.A."/>
            <person name="Heitman J."/>
        </authorList>
    </citation>
    <scope>NUCLEOTIDE SEQUENCE [LARGE SCALE GENOMIC DNA]</scope>
    <source>
        <strain evidence="2">CBS 11374</strain>
    </source>
</reference>
<accession>A0ABZ1DAM9</accession>
<dbReference type="EMBL" id="CP141891">
    <property type="protein sequence ID" value="WRT70843.1"/>
    <property type="molecule type" value="Genomic_DNA"/>
</dbReference>
<evidence type="ECO:0000256" key="1">
    <source>
        <dbReference type="SAM" id="MobiDB-lite"/>
    </source>
</evidence>
<organism evidence="2 3">
    <name type="scientific">Kwoniella shivajii</name>
    <dbReference type="NCBI Taxonomy" id="564305"/>
    <lineage>
        <taxon>Eukaryota</taxon>
        <taxon>Fungi</taxon>
        <taxon>Dikarya</taxon>
        <taxon>Basidiomycota</taxon>
        <taxon>Agaricomycotina</taxon>
        <taxon>Tremellomycetes</taxon>
        <taxon>Tremellales</taxon>
        <taxon>Cryptococcaceae</taxon>
        <taxon>Kwoniella</taxon>
    </lineage>
</organism>
<feature type="compositionally biased region" description="Polar residues" evidence="1">
    <location>
        <begin position="27"/>
        <end position="38"/>
    </location>
</feature>